<dbReference type="PATRIC" id="fig|83560.10.peg.472"/>
<dbReference type="InterPro" id="IPR007922">
    <property type="entry name" value="DciA-like"/>
</dbReference>
<dbReference type="Pfam" id="PF05258">
    <property type="entry name" value="DciA"/>
    <property type="match status" value="1"/>
</dbReference>
<protein>
    <recommendedName>
        <fullName evidence="4">DUF721 domain-containing protein</fullName>
    </recommendedName>
</protein>
<accession>A0A069ZRQ8</accession>
<organism evidence="2 3">
    <name type="scientific">Chlamydia muridarum</name>
    <dbReference type="NCBI Taxonomy" id="83560"/>
    <lineage>
        <taxon>Bacteria</taxon>
        <taxon>Pseudomonadati</taxon>
        <taxon>Chlamydiota</taxon>
        <taxon>Chlamydiia</taxon>
        <taxon>Chlamydiales</taxon>
        <taxon>Chlamydiaceae</taxon>
        <taxon>Chlamydia/Chlamydophila group</taxon>
        <taxon>Chlamydia</taxon>
    </lineage>
</organism>
<evidence type="ECO:0008006" key="4">
    <source>
        <dbReference type="Google" id="ProtNLM"/>
    </source>
</evidence>
<evidence type="ECO:0000313" key="3">
    <source>
        <dbReference type="Proteomes" id="UP000260363"/>
    </source>
</evidence>
<evidence type="ECO:0000256" key="1">
    <source>
        <dbReference type="SAM" id="MobiDB-lite"/>
    </source>
</evidence>
<dbReference type="KEGG" id="cmm:NC80_02300"/>
<dbReference type="EMBL" id="CP007217">
    <property type="protein sequence ID" value="AJR10537.1"/>
    <property type="molecule type" value="Genomic_DNA"/>
</dbReference>
<dbReference type="RefSeq" id="WP_010230509.1">
    <property type="nucleotide sequence ID" value="NZ_CP007217.1"/>
</dbReference>
<dbReference type="OMA" id="NINARQQ"/>
<gene>
    <name evidence="2" type="ORF">BD36_02470</name>
</gene>
<name>A0A069ZRQ8_CHLMR</name>
<dbReference type="GeneID" id="1245818"/>
<proteinExistence type="predicted"/>
<reference evidence="2 3" key="1">
    <citation type="submission" date="2014-02" db="EMBL/GenBank/DDBJ databases">
        <authorList>
            <person name="Chen C."/>
            <person name="Conrad T.A."/>
            <person name="Zhou Z."/>
            <person name="Lai Z."/>
            <person name="Zhong G."/>
        </authorList>
    </citation>
    <scope>NUCLEOTIDE SEQUENCE [LARGE SCALE GENOMIC DNA]</scope>
    <source>
        <strain evidence="2 3">Nigg3-28</strain>
    </source>
</reference>
<evidence type="ECO:0000313" key="2">
    <source>
        <dbReference type="EMBL" id="AJR10537.1"/>
    </source>
</evidence>
<dbReference type="AlphaFoldDB" id="A0A069ZRQ8"/>
<dbReference type="Proteomes" id="UP000260363">
    <property type="component" value="Chromosome"/>
</dbReference>
<sequence length="116" mass="13360">MSFYPQNLPNFRRKKQSRTDSPIKHAKYFLRDHLTHLRKILAGRPQEVIEAWYRILGKKYNGMTQAVGLRDGVLSIKVRNASLYAVLKQSSQKELISQIHSAVPGAKIKEIRFLLG</sequence>
<dbReference type="KEGG" id="cmg:NC81_02315"/>
<dbReference type="STRING" id="83560.NC80_02300"/>
<dbReference type="KEGG" id="cmx:DNC_02320"/>
<feature type="region of interest" description="Disordered" evidence="1">
    <location>
        <begin position="1"/>
        <end position="22"/>
    </location>
</feature>